<reference evidence="2 4" key="3">
    <citation type="submission" date="2017-04" db="EMBL/GenBank/DDBJ databases">
        <authorList>
            <person name="Varghese N."/>
            <person name="Submissions S."/>
        </authorList>
    </citation>
    <scope>NUCLEOTIDE SEQUENCE [LARGE SCALE GENOMIC DNA]</scope>
    <source>
        <strain evidence="2 4">DSM 9789</strain>
    </source>
</reference>
<name>Q6L010_PICTO</name>
<evidence type="ECO:0000313" key="3">
    <source>
        <dbReference type="Proteomes" id="UP000000438"/>
    </source>
</evidence>
<evidence type="ECO:0000313" key="4">
    <source>
        <dbReference type="Proteomes" id="UP000192315"/>
    </source>
</evidence>
<dbReference type="RefSeq" id="WP_011177908.1">
    <property type="nucleotide sequence ID" value="NC_005877.1"/>
</dbReference>
<evidence type="ECO:0000313" key="1">
    <source>
        <dbReference type="EMBL" id="AAT43692.1"/>
    </source>
</evidence>
<dbReference type="HOGENOM" id="CLU_2230473_0_0_2"/>
<dbReference type="Proteomes" id="UP000000438">
    <property type="component" value="Chromosome"/>
</dbReference>
<organism evidence="1 3">
    <name type="scientific">Picrophilus torridus (strain ATCC 700027 / DSM 9790 / JCM 10055 / NBRC 100828 / KAW 2/3)</name>
    <dbReference type="NCBI Taxonomy" id="1122961"/>
    <lineage>
        <taxon>Archaea</taxon>
        <taxon>Methanobacteriati</taxon>
        <taxon>Thermoplasmatota</taxon>
        <taxon>Thermoplasmata</taxon>
        <taxon>Thermoplasmatales</taxon>
        <taxon>Picrophilaceae</taxon>
        <taxon>Picrophilus</taxon>
    </lineage>
</organism>
<proteinExistence type="predicted"/>
<dbReference type="PaxDb" id="263820-PTO1107"/>
<gene>
    <name evidence="1" type="ordered locus">PTO1107</name>
    <name evidence="2" type="ORF">SAMN02745355_1244</name>
</gene>
<dbReference type="Proteomes" id="UP000192315">
    <property type="component" value="Unassembled WGS sequence"/>
</dbReference>
<reference evidence="1 3" key="1">
    <citation type="journal article" date="2004" name="Proc. Natl. Acad. Sci. U.S.A.">
        <title>Genome sequence of Picrophilus torridus and its implications for life around pH 0.</title>
        <authorList>
            <person name="Futterer O."/>
            <person name="Angelov A."/>
            <person name="Liesegang H."/>
            <person name="Gottschalk G."/>
            <person name="Schleper C."/>
            <person name="Schepers B."/>
            <person name="Dock C."/>
            <person name="Antranikian G."/>
            <person name="Liebl W."/>
        </authorList>
    </citation>
    <scope>NUCLEOTIDE SEQUENCE [LARGE SCALE GENOMIC DNA]</scope>
    <source>
        <strain evidence="3">ATCC 700027 / DSM 9790 / JCM 10055 / NBRC 100828</strain>
        <strain evidence="1">DSM 9790</strain>
    </source>
</reference>
<dbReference type="STRING" id="263820.PTO1107"/>
<reference evidence="1" key="2">
    <citation type="submission" date="2004-02" db="EMBL/GenBank/DDBJ databases">
        <authorList>
            <person name="Fuetterer O."/>
            <person name="Angelov A."/>
            <person name="Liesegang H."/>
            <person name="Gottschalk G."/>
            <person name="Schleper C."/>
            <person name="Schepers B."/>
            <person name="Dock C."/>
            <person name="Antranikian G."/>
            <person name="Liebl W."/>
        </authorList>
    </citation>
    <scope>NUCLEOTIDE SEQUENCE</scope>
    <source>
        <strain evidence="1">DSM 9790</strain>
    </source>
</reference>
<keyword evidence="4" id="KW-1185">Reference proteome</keyword>
<dbReference type="AlphaFoldDB" id="Q6L010"/>
<accession>Q6L010</accession>
<dbReference type="EMBL" id="AE017261">
    <property type="protein sequence ID" value="AAT43692.1"/>
    <property type="molecule type" value="Genomic_DNA"/>
</dbReference>
<accession>A0A8G2FXN4</accession>
<dbReference type="KEGG" id="pto:PTO1107"/>
<dbReference type="EMBL" id="FWYE01000003">
    <property type="protein sequence ID" value="SMD31316.1"/>
    <property type="molecule type" value="Genomic_DNA"/>
</dbReference>
<dbReference type="GeneID" id="2844851"/>
<dbReference type="InParanoid" id="Q6L010"/>
<sequence>MSDKKAREMVNILRYLARKIEENPELCDIIKINISYQGHEKDINVFKMYSENRMDELYGMDLESLKYIMKKYNIRSTRGMDKNDMINAIKSSIEKKYKKGSSFMR</sequence>
<evidence type="ECO:0000313" key="2">
    <source>
        <dbReference type="EMBL" id="SMD31316.1"/>
    </source>
</evidence>
<protein>
    <submittedName>
        <fullName evidence="1">Uncharacterized protein</fullName>
    </submittedName>
</protein>